<evidence type="ECO:0000313" key="2">
    <source>
        <dbReference type="Proteomes" id="UP001499967"/>
    </source>
</evidence>
<reference evidence="2" key="1">
    <citation type="journal article" date="2019" name="Int. J. Syst. Evol. Microbiol.">
        <title>The Global Catalogue of Microorganisms (GCM) 10K type strain sequencing project: providing services to taxonomists for standard genome sequencing and annotation.</title>
        <authorList>
            <consortium name="The Broad Institute Genomics Platform"/>
            <consortium name="The Broad Institute Genome Sequencing Center for Infectious Disease"/>
            <person name="Wu L."/>
            <person name="Ma J."/>
        </authorList>
    </citation>
    <scope>NUCLEOTIDE SEQUENCE [LARGE SCALE GENOMIC DNA]</scope>
    <source>
        <strain evidence="2">JCM 11117</strain>
    </source>
</reference>
<comment type="caution">
    <text evidence="1">The sequence shown here is derived from an EMBL/GenBank/DDBJ whole genome shotgun (WGS) entry which is preliminary data.</text>
</comment>
<proteinExistence type="predicted"/>
<organism evidence="1 2">
    <name type="scientific">Pseudonocardia zijingensis</name>
    <dbReference type="NCBI Taxonomy" id="153376"/>
    <lineage>
        <taxon>Bacteria</taxon>
        <taxon>Bacillati</taxon>
        <taxon>Actinomycetota</taxon>
        <taxon>Actinomycetes</taxon>
        <taxon>Pseudonocardiales</taxon>
        <taxon>Pseudonocardiaceae</taxon>
        <taxon>Pseudonocardia</taxon>
    </lineage>
</organism>
<evidence type="ECO:0000313" key="1">
    <source>
        <dbReference type="EMBL" id="GAA0905751.1"/>
    </source>
</evidence>
<gene>
    <name evidence="1" type="ORF">GCM10009559_73910</name>
</gene>
<name>A0ABP3YTQ2_9PSEU</name>
<keyword evidence="2" id="KW-1185">Reference proteome</keyword>
<protein>
    <submittedName>
        <fullName evidence="1">Uncharacterized protein</fullName>
    </submittedName>
</protein>
<dbReference type="RefSeq" id="WP_343946487.1">
    <property type="nucleotide sequence ID" value="NZ_BAAAHP010000285.1"/>
</dbReference>
<dbReference type="EMBL" id="BAAAHP010000285">
    <property type="protein sequence ID" value="GAA0905751.1"/>
    <property type="molecule type" value="Genomic_DNA"/>
</dbReference>
<sequence length="64" mass="6785">MKCAICLAIGGRRAEPAATTIDGDAVCADHVTVRAACSTLADAIHEVRAHITAVQLGRRARWSR</sequence>
<accession>A0ABP3YTQ2</accession>
<dbReference type="Proteomes" id="UP001499967">
    <property type="component" value="Unassembled WGS sequence"/>
</dbReference>